<dbReference type="InterPro" id="IPR005881">
    <property type="entry name" value="Ser_O-AcTrfase"/>
</dbReference>
<dbReference type="EMBL" id="JAUCBP010000006">
    <property type="protein sequence ID" value="MDM7860239.1"/>
    <property type="molecule type" value="Genomic_DNA"/>
</dbReference>
<accession>A0ABT7SW37</accession>
<feature type="transmembrane region" description="Helical" evidence="4">
    <location>
        <begin position="15"/>
        <end position="35"/>
    </location>
</feature>
<dbReference type="Pfam" id="PF00132">
    <property type="entry name" value="Hexapep"/>
    <property type="match status" value="1"/>
</dbReference>
<keyword evidence="4" id="KW-1133">Transmembrane helix</keyword>
<comment type="similarity">
    <text evidence="1">Belongs to the transferase hexapeptide repeat family.</text>
</comment>
<evidence type="ECO:0000256" key="1">
    <source>
        <dbReference type="ARBA" id="ARBA00007274"/>
    </source>
</evidence>
<sequence>MSKVVLFLYHFAYRLYLSGLPFLPQLICAFVRVVFSCKIGLGAQIGKGTVLGYGGLGVVIHHRVVIGENCNIGTGVTLGGTNKIEQVPMIGNNTQISTGAKIIGPVTIGSNSVVGANAVVLTDIPDNSVAVGIPAKIIKSNINVDEYK</sequence>
<dbReference type="EC" id="2.3.1.30" evidence="5"/>
<keyword evidence="2 5" id="KW-0808">Transferase</keyword>
<evidence type="ECO:0000256" key="4">
    <source>
        <dbReference type="SAM" id="Phobius"/>
    </source>
</evidence>
<organism evidence="5 6">
    <name type="scientific">Alteromonas arenosi</name>
    <dbReference type="NCBI Taxonomy" id="3055817"/>
    <lineage>
        <taxon>Bacteria</taxon>
        <taxon>Pseudomonadati</taxon>
        <taxon>Pseudomonadota</taxon>
        <taxon>Gammaproteobacteria</taxon>
        <taxon>Alteromonadales</taxon>
        <taxon>Alteromonadaceae</taxon>
        <taxon>Alteromonas/Salinimonas group</taxon>
        <taxon>Alteromonas</taxon>
    </lineage>
</organism>
<protein>
    <submittedName>
        <fullName evidence="5">Serine O-acetyltransferase</fullName>
        <ecNumber evidence="5">2.3.1.30</ecNumber>
    </submittedName>
</protein>
<proteinExistence type="inferred from homology"/>
<dbReference type="PANTHER" id="PTHR42811">
    <property type="entry name" value="SERINE ACETYLTRANSFERASE"/>
    <property type="match status" value="1"/>
</dbReference>
<evidence type="ECO:0000256" key="3">
    <source>
        <dbReference type="ARBA" id="ARBA00023315"/>
    </source>
</evidence>
<dbReference type="InterPro" id="IPR001451">
    <property type="entry name" value="Hexapep"/>
</dbReference>
<evidence type="ECO:0000313" key="5">
    <source>
        <dbReference type="EMBL" id="MDM7860239.1"/>
    </source>
</evidence>
<evidence type="ECO:0000256" key="2">
    <source>
        <dbReference type="ARBA" id="ARBA00022679"/>
    </source>
</evidence>
<dbReference type="InterPro" id="IPR011004">
    <property type="entry name" value="Trimer_LpxA-like_sf"/>
</dbReference>
<name>A0ABT7SW37_9ALTE</name>
<dbReference type="InterPro" id="IPR045304">
    <property type="entry name" value="LbH_SAT"/>
</dbReference>
<dbReference type="RefSeq" id="WP_289364498.1">
    <property type="nucleotide sequence ID" value="NZ_JAUCBP010000006.1"/>
</dbReference>
<comment type="caution">
    <text evidence="5">The sequence shown here is derived from an EMBL/GenBank/DDBJ whole genome shotgun (WGS) entry which is preliminary data.</text>
</comment>
<keyword evidence="4" id="KW-0472">Membrane</keyword>
<dbReference type="GO" id="GO:0009001">
    <property type="term" value="F:serine O-acetyltransferase activity"/>
    <property type="evidence" value="ECO:0007669"/>
    <property type="project" value="UniProtKB-EC"/>
</dbReference>
<dbReference type="CDD" id="cd03354">
    <property type="entry name" value="LbH_SAT"/>
    <property type="match status" value="1"/>
</dbReference>
<keyword evidence="3 5" id="KW-0012">Acyltransferase</keyword>
<dbReference type="Gene3D" id="2.160.10.10">
    <property type="entry name" value="Hexapeptide repeat proteins"/>
    <property type="match status" value="1"/>
</dbReference>
<keyword evidence="6" id="KW-1185">Reference proteome</keyword>
<evidence type="ECO:0000313" key="6">
    <source>
        <dbReference type="Proteomes" id="UP001234343"/>
    </source>
</evidence>
<keyword evidence="4" id="KW-0812">Transmembrane</keyword>
<dbReference type="Proteomes" id="UP001234343">
    <property type="component" value="Unassembled WGS sequence"/>
</dbReference>
<gene>
    <name evidence="5" type="ORF">QTP81_06495</name>
</gene>
<dbReference type="PIRSF" id="PIRSF000441">
    <property type="entry name" value="CysE"/>
    <property type="match status" value="1"/>
</dbReference>
<dbReference type="SUPFAM" id="SSF51161">
    <property type="entry name" value="Trimeric LpxA-like enzymes"/>
    <property type="match status" value="1"/>
</dbReference>
<reference evidence="5 6" key="1">
    <citation type="submission" date="2023-06" db="EMBL/GenBank/DDBJ databases">
        <title>Alteromonas sp. ASW11-36 isolated from intertidal sand.</title>
        <authorList>
            <person name="Li Y."/>
        </authorList>
    </citation>
    <scope>NUCLEOTIDE SEQUENCE [LARGE SCALE GENOMIC DNA]</scope>
    <source>
        <strain evidence="5 6">ASW11-36</strain>
    </source>
</reference>